<feature type="compositionally biased region" description="Basic and acidic residues" evidence="1">
    <location>
        <begin position="1"/>
        <end position="11"/>
    </location>
</feature>
<feature type="compositionally biased region" description="Polar residues" evidence="1">
    <location>
        <begin position="441"/>
        <end position="459"/>
    </location>
</feature>
<feature type="compositionally biased region" description="Basic and acidic residues" evidence="1">
    <location>
        <begin position="76"/>
        <end position="85"/>
    </location>
</feature>
<feature type="compositionally biased region" description="Polar residues" evidence="1">
    <location>
        <begin position="810"/>
        <end position="834"/>
    </location>
</feature>
<feature type="region of interest" description="Disordered" evidence="1">
    <location>
        <begin position="1"/>
        <end position="111"/>
    </location>
</feature>
<organism evidence="2 3">
    <name type="scientific">Seminavis robusta</name>
    <dbReference type="NCBI Taxonomy" id="568900"/>
    <lineage>
        <taxon>Eukaryota</taxon>
        <taxon>Sar</taxon>
        <taxon>Stramenopiles</taxon>
        <taxon>Ochrophyta</taxon>
        <taxon>Bacillariophyta</taxon>
        <taxon>Bacillariophyceae</taxon>
        <taxon>Bacillariophycidae</taxon>
        <taxon>Naviculales</taxon>
        <taxon>Naviculaceae</taxon>
        <taxon>Seminavis</taxon>
    </lineage>
</organism>
<gene>
    <name evidence="2" type="ORF">SEMRO_144_G067150.1</name>
</gene>
<proteinExistence type="predicted"/>
<feature type="compositionally biased region" description="Polar residues" evidence="1">
    <location>
        <begin position="1040"/>
        <end position="1052"/>
    </location>
</feature>
<comment type="caution">
    <text evidence="2">The sequence shown here is derived from an EMBL/GenBank/DDBJ whole genome shotgun (WGS) entry which is preliminary data.</text>
</comment>
<feature type="compositionally biased region" description="Low complexity" evidence="1">
    <location>
        <begin position="184"/>
        <end position="194"/>
    </location>
</feature>
<feature type="compositionally biased region" description="Acidic residues" evidence="1">
    <location>
        <begin position="673"/>
        <end position="683"/>
    </location>
</feature>
<feature type="region of interest" description="Disordered" evidence="1">
    <location>
        <begin position="441"/>
        <end position="475"/>
    </location>
</feature>
<sequence>MFDHSEKEYMEGSHLSLFSGCPPEDDGDASTVIMGVPRREDYDYDVEDFRRRRCTDDESSQEEGDDDEKDDASNMTDEKDDHALVDVDNAWDNDSTNWDGEEDHDSCSSAEAREAAIRQGIWGWIVHRIKNDLFQQLLATMAACYEFVVKVLKRCRGGSDSDHANDAADAAQEVVEALDLSTSNHMNSSMTSQTGAGGGGSASGSASASGATAGSASGAGATQVTAAVGQMATQAAASAASASAAVSTVAAASATALTTIASAVASAGVATQVGFTIGVAVVTAAAVSGGMVINSASGNGSNMTAAPVVVDKDPFVPPTCSGLSKLKRGYVELKVQGIPGDALPKHQDKLELLFRDLYNNITGMCLDPYSRVLHKADLVDWSTEDSVVFLDGAANSTVNSSPQTQIIVPVTTTSWIATVACDGCPDLEPLFQLPEETFPESKNITGAGMNNSTNTSSSVGPKRGNSLLPANASQDAPTSILSGRQLQLQANFDMSQFFPLFAASFGFTIEPVLFEDSSDTEASNSRAPMQVVFATTKVSPDRSNGDSTEAIISSIGQDTIQPFVDRVEENEGIIIMPFISDEISSLAKCLSDDDVDEVSKEFALCKELEQMIATEDTDNSALDRQALAACLQAPSYPGCQELLGTALDTVSDSNNVKVNNVEGTGFPTTIFDDSTESVNEEPEAGPNEMADVGMSPVAGPSSLLDEGESTPDAMVPAMPAAPSQAGSIASEYPGTASDAAQQSIPTALTLSGPGHSDMNSNQLPPSPGLALPQASISIARPTMLPSTSGPNNLSPVGFRNQALPPLPAPTSESITQPNAAPSPQKGPVSSNGPPMQSEAKPTPAQSGVPPTAALSPAKLASTALSSDTEIGLLAFSNNGISRPTAQAVQGPAANPTAVASLSPVTSVGLNRFANDHGFLSEPVSSAPAPKRSGPGIHDFPMVAQTTVFPTSLLAGELSIPQPTDGPTLQPTKESTEQIILEPTLRPTGEPSLQLEDTPTPQPTEEPTFQPTMEPTPDPTAVPTLEPTQQTTTQNLVAPATQPSVQPTGSPNFSARILLL</sequence>
<evidence type="ECO:0000256" key="1">
    <source>
        <dbReference type="SAM" id="MobiDB-lite"/>
    </source>
</evidence>
<feature type="compositionally biased region" description="Acidic residues" evidence="1">
    <location>
        <begin position="57"/>
        <end position="70"/>
    </location>
</feature>
<feature type="region of interest" description="Disordered" evidence="1">
    <location>
        <begin position="184"/>
        <end position="204"/>
    </location>
</feature>
<dbReference type="EMBL" id="CAICTM010000143">
    <property type="protein sequence ID" value="CAB9502741.1"/>
    <property type="molecule type" value="Genomic_DNA"/>
</dbReference>
<feature type="region of interest" description="Disordered" evidence="1">
    <location>
        <begin position="747"/>
        <end position="861"/>
    </location>
</feature>
<feature type="compositionally biased region" description="Polar residues" evidence="1">
    <location>
        <begin position="960"/>
        <end position="972"/>
    </location>
</feature>
<evidence type="ECO:0000313" key="2">
    <source>
        <dbReference type="EMBL" id="CAB9502741.1"/>
    </source>
</evidence>
<name>A0A9N8DLC1_9STRA</name>
<accession>A0A9N8DLC1</accession>
<reference evidence="2" key="1">
    <citation type="submission" date="2020-06" db="EMBL/GenBank/DDBJ databases">
        <authorList>
            <consortium name="Plant Systems Biology data submission"/>
        </authorList>
    </citation>
    <scope>NUCLEOTIDE SEQUENCE</scope>
    <source>
        <strain evidence="2">D6</strain>
    </source>
</reference>
<keyword evidence="3" id="KW-1185">Reference proteome</keyword>
<feature type="compositionally biased region" description="Basic and acidic residues" evidence="1">
    <location>
        <begin position="37"/>
        <end position="56"/>
    </location>
</feature>
<feature type="compositionally biased region" description="Low complexity" evidence="1">
    <location>
        <begin position="1002"/>
        <end position="1012"/>
    </location>
</feature>
<evidence type="ECO:0000313" key="3">
    <source>
        <dbReference type="Proteomes" id="UP001153069"/>
    </source>
</evidence>
<protein>
    <submittedName>
        <fullName evidence="2">Domain protein</fullName>
    </submittedName>
</protein>
<dbReference type="AlphaFoldDB" id="A0A9N8DLC1"/>
<feature type="region of interest" description="Disordered" evidence="1">
    <location>
        <begin position="956"/>
        <end position="1054"/>
    </location>
</feature>
<feature type="compositionally biased region" description="Polar residues" evidence="1">
    <location>
        <begin position="784"/>
        <end position="794"/>
    </location>
</feature>
<feature type="region of interest" description="Disordered" evidence="1">
    <location>
        <begin position="667"/>
        <end position="712"/>
    </location>
</feature>
<dbReference type="Proteomes" id="UP001153069">
    <property type="component" value="Unassembled WGS sequence"/>
</dbReference>